<reference evidence="1" key="2">
    <citation type="journal article" date="2024" name="Plant">
        <title>Genomic evolution and insights into agronomic trait innovations of Sesamum species.</title>
        <authorList>
            <person name="Miao H."/>
            <person name="Wang L."/>
            <person name="Qu L."/>
            <person name="Liu H."/>
            <person name="Sun Y."/>
            <person name="Le M."/>
            <person name="Wang Q."/>
            <person name="Wei S."/>
            <person name="Zheng Y."/>
            <person name="Lin W."/>
            <person name="Duan Y."/>
            <person name="Cao H."/>
            <person name="Xiong S."/>
            <person name="Wang X."/>
            <person name="Wei L."/>
            <person name="Li C."/>
            <person name="Ma Q."/>
            <person name="Ju M."/>
            <person name="Zhao R."/>
            <person name="Li G."/>
            <person name="Mu C."/>
            <person name="Tian Q."/>
            <person name="Mei H."/>
            <person name="Zhang T."/>
            <person name="Gao T."/>
            <person name="Zhang H."/>
        </authorList>
    </citation>
    <scope>NUCLEOTIDE SEQUENCE</scope>
    <source>
        <strain evidence="1">3651</strain>
    </source>
</reference>
<sequence>MDEAIAGFRGRLRLTEDEGQRLVLPGGLWHAESDTYRLCLVGRLLSRLVGFWDMDMDDTGCTWGATLRLLVAINVNRPLPHALPIVSTLGDELLVHVTYERLPNFCYLSGKLGHIAKYYEVQFEEGFVDPGSDSPYGSWLRAPLPVRGRGLTHRRESGFVSKQGPVPDPGQPCGAAVFGSFSYSERVVSAEQGDKGEAHREGVRAVSAESFNPGRSGRQGRVVFSEGVVQDMAAADDPGSEDSLMDNAGLEFGVSAFSKDVFESEVALEQGAETSVEFVPSTIPESGPGGGGRGGQHWCRLWLRTGLRVVWSWCHFGSLQGASRAVGVEVAGAGRADLVGGVKVRAEGF</sequence>
<evidence type="ECO:0000313" key="1">
    <source>
        <dbReference type="EMBL" id="KAK4414997.1"/>
    </source>
</evidence>
<protein>
    <submittedName>
        <fullName evidence="1">Uncharacterized protein</fullName>
    </submittedName>
</protein>
<proteinExistence type="predicted"/>
<dbReference type="EMBL" id="JACGWO010000011">
    <property type="protein sequence ID" value="KAK4414997.1"/>
    <property type="molecule type" value="Genomic_DNA"/>
</dbReference>
<evidence type="ECO:0000313" key="2">
    <source>
        <dbReference type="Proteomes" id="UP001293254"/>
    </source>
</evidence>
<dbReference type="AlphaFoldDB" id="A0AAE1XN78"/>
<dbReference type="Proteomes" id="UP001293254">
    <property type="component" value="Unassembled WGS sequence"/>
</dbReference>
<keyword evidence="2" id="KW-1185">Reference proteome</keyword>
<comment type="caution">
    <text evidence="1">The sequence shown here is derived from an EMBL/GenBank/DDBJ whole genome shotgun (WGS) entry which is preliminary data.</text>
</comment>
<accession>A0AAE1XN78</accession>
<gene>
    <name evidence="1" type="ORF">Salat_2606800</name>
</gene>
<organism evidence="1 2">
    <name type="scientific">Sesamum alatum</name>
    <dbReference type="NCBI Taxonomy" id="300844"/>
    <lineage>
        <taxon>Eukaryota</taxon>
        <taxon>Viridiplantae</taxon>
        <taxon>Streptophyta</taxon>
        <taxon>Embryophyta</taxon>
        <taxon>Tracheophyta</taxon>
        <taxon>Spermatophyta</taxon>
        <taxon>Magnoliopsida</taxon>
        <taxon>eudicotyledons</taxon>
        <taxon>Gunneridae</taxon>
        <taxon>Pentapetalae</taxon>
        <taxon>asterids</taxon>
        <taxon>lamiids</taxon>
        <taxon>Lamiales</taxon>
        <taxon>Pedaliaceae</taxon>
        <taxon>Sesamum</taxon>
    </lineage>
</organism>
<name>A0AAE1XN78_9LAMI</name>
<reference evidence="1" key="1">
    <citation type="submission" date="2020-06" db="EMBL/GenBank/DDBJ databases">
        <authorList>
            <person name="Li T."/>
            <person name="Hu X."/>
            <person name="Zhang T."/>
            <person name="Song X."/>
            <person name="Zhang H."/>
            <person name="Dai N."/>
            <person name="Sheng W."/>
            <person name="Hou X."/>
            <person name="Wei L."/>
        </authorList>
    </citation>
    <scope>NUCLEOTIDE SEQUENCE</scope>
    <source>
        <strain evidence="1">3651</strain>
        <tissue evidence="1">Leaf</tissue>
    </source>
</reference>